<dbReference type="Gene3D" id="3.50.50.60">
    <property type="entry name" value="FAD/NAD(P)-binding domain"/>
    <property type="match status" value="1"/>
</dbReference>
<keyword evidence="3" id="KW-1185">Reference proteome</keyword>
<dbReference type="InterPro" id="IPR054707">
    <property type="entry name" value="DhpH_subs-bd"/>
</dbReference>
<proteinExistence type="predicted"/>
<dbReference type="InterPro" id="IPR036188">
    <property type="entry name" value="FAD/NAD-bd_sf"/>
</dbReference>
<dbReference type="Pfam" id="PF22607">
    <property type="entry name" value="FAD_binding-like"/>
    <property type="match status" value="1"/>
</dbReference>
<dbReference type="EMBL" id="JAPDRN010000002">
    <property type="protein sequence ID" value="KAJ9646915.1"/>
    <property type="molecule type" value="Genomic_DNA"/>
</dbReference>
<dbReference type="SUPFAM" id="SSF54373">
    <property type="entry name" value="FAD-linked reductases, C-terminal domain"/>
    <property type="match status" value="1"/>
</dbReference>
<dbReference type="PRINTS" id="PR00420">
    <property type="entry name" value="RNGMNOXGNASE"/>
</dbReference>
<dbReference type="Proteomes" id="UP001172681">
    <property type="component" value="Unassembled WGS sequence"/>
</dbReference>
<dbReference type="InterPro" id="IPR053212">
    <property type="entry name" value="DHP_3-monooxygenase"/>
</dbReference>
<name>A0AA38YFB3_9EURO</name>
<sequence>MLDLSKKLDIVVVGGSLAGLMTSIPLKRLGHTVTILERSPVPLLHDQGAGVVAGGETQAFYHKHDLSKRAIAVTSQARYYLDRAGNIIDREDYQQRMTSWDLLYYLGRANFDGVESDYLEQSPPRSEGEGRVSYEYGRLVTDVREAAGDKVEVTYKKTRKDEGESNDGAKPETMTADLLIAADGPSSHLRGMLLGDEAADRKYAGYVAFRGTVPETEVSESAAAVFVERFTFFHANGTQALSYAIPGKAGNLARGQRLVNWVWYWNVDEDSEEYKELMTDTDGNLHRFTLPTGGKMQPRVWDRQIARAREVLAPQFAEIVANTKMPFVQAITDVEPPARGTKIGRLLNGKALIVGDALAGFRPHTAASTSQAAFHALMLEKVFGEEIDWDEYDEQVLNFAWSWQRRGVMLGNRSQFGHHPLAS</sequence>
<organism evidence="2 3">
    <name type="scientific">Knufia peltigerae</name>
    <dbReference type="NCBI Taxonomy" id="1002370"/>
    <lineage>
        <taxon>Eukaryota</taxon>
        <taxon>Fungi</taxon>
        <taxon>Dikarya</taxon>
        <taxon>Ascomycota</taxon>
        <taxon>Pezizomycotina</taxon>
        <taxon>Eurotiomycetes</taxon>
        <taxon>Chaetothyriomycetidae</taxon>
        <taxon>Chaetothyriales</taxon>
        <taxon>Trichomeriaceae</taxon>
        <taxon>Knufia</taxon>
    </lineage>
</organism>
<gene>
    <name evidence="2" type="ORF">H2204_000607</name>
</gene>
<evidence type="ECO:0000313" key="2">
    <source>
        <dbReference type="EMBL" id="KAJ9646915.1"/>
    </source>
</evidence>
<reference evidence="2" key="1">
    <citation type="submission" date="2022-10" db="EMBL/GenBank/DDBJ databases">
        <title>Culturing micro-colonial fungi from biological soil crusts in the Mojave desert and describing Neophaeococcomyces mojavensis, and introducing the new genera and species Taxawa tesnikishii.</title>
        <authorList>
            <person name="Kurbessoian T."/>
            <person name="Stajich J.E."/>
        </authorList>
    </citation>
    <scope>NUCLEOTIDE SEQUENCE</scope>
    <source>
        <strain evidence="2">TK_35</strain>
    </source>
</reference>
<dbReference type="AlphaFoldDB" id="A0AA38YFB3"/>
<protein>
    <recommendedName>
        <fullName evidence="1">2,6-dihydroxypyridine 3-monooxygenase substrate binding domain-containing protein</fullName>
    </recommendedName>
</protein>
<dbReference type="PANTHER" id="PTHR47469:SF2">
    <property type="entry name" value="OS06G0597600 PROTEIN"/>
    <property type="match status" value="1"/>
</dbReference>
<feature type="domain" description="2,6-dihydroxypyridine 3-monooxygenase substrate binding" evidence="1">
    <location>
        <begin position="203"/>
        <end position="333"/>
    </location>
</feature>
<comment type="caution">
    <text evidence="2">The sequence shown here is derived from an EMBL/GenBank/DDBJ whole genome shotgun (WGS) entry which is preliminary data.</text>
</comment>
<dbReference type="Gene3D" id="3.30.9.60">
    <property type="match status" value="1"/>
</dbReference>
<accession>A0AA38YFB3</accession>
<dbReference type="PANTHER" id="PTHR47469">
    <property type="entry name" value="MONOOXYGENASE-LIKE"/>
    <property type="match status" value="1"/>
</dbReference>
<evidence type="ECO:0000313" key="3">
    <source>
        <dbReference type="Proteomes" id="UP001172681"/>
    </source>
</evidence>
<dbReference type="SUPFAM" id="SSF51905">
    <property type="entry name" value="FAD/NAD(P)-binding domain"/>
    <property type="match status" value="1"/>
</dbReference>
<evidence type="ECO:0000259" key="1">
    <source>
        <dbReference type="Pfam" id="PF22607"/>
    </source>
</evidence>